<protein>
    <submittedName>
        <fullName evidence="1">DUF1652 domain-containing protein</fullName>
    </submittedName>
</protein>
<dbReference type="Proteomes" id="UP001325023">
    <property type="component" value="Chromosome"/>
</dbReference>
<organism evidence="1 2">
    <name type="scientific">Pseudomonas fluorescens</name>
    <dbReference type="NCBI Taxonomy" id="294"/>
    <lineage>
        <taxon>Bacteria</taxon>
        <taxon>Pseudomonadati</taxon>
        <taxon>Pseudomonadota</taxon>
        <taxon>Gammaproteobacteria</taxon>
        <taxon>Pseudomonadales</taxon>
        <taxon>Pseudomonadaceae</taxon>
        <taxon>Pseudomonas</taxon>
    </lineage>
</organism>
<evidence type="ECO:0000313" key="1">
    <source>
        <dbReference type="EMBL" id="WQD74726.1"/>
    </source>
</evidence>
<name>A0ACD4Y0E0_PSEFL</name>
<sequence length="90" mass="9694">MSKILAGISALQLRKALESAFRPLSCDCTLSADGTLTIKLYEPCSGRVDLLVTAVRGDILASSSALSSLIEELSFEIDACRRSFSQIGRR</sequence>
<reference evidence="1" key="1">
    <citation type="submission" date="2023-12" db="EMBL/GenBank/DDBJ databases">
        <title>Genome sequencing and assembly of bacterial species from a model synthetic community.</title>
        <authorList>
            <person name="Hogle S.L."/>
        </authorList>
    </citation>
    <scope>NUCLEOTIDE SEQUENCE</scope>
    <source>
        <strain evidence="1">SBW25</strain>
    </source>
</reference>
<evidence type="ECO:0000313" key="2">
    <source>
        <dbReference type="Proteomes" id="UP001325023"/>
    </source>
</evidence>
<proteinExistence type="predicted"/>
<accession>A0ACD4Y0E0</accession>
<dbReference type="EMBL" id="CP140009">
    <property type="protein sequence ID" value="WQD74726.1"/>
    <property type="molecule type" value="Genomic_DNA"/>
</dbReference>
<gene>
    <name evidence="1" type="ORF">U0037_12520</name>
</gene>
<keyword evidence="2" id="KW-1185">Reference proteome</keyword>